<name>A0A0N4ZIE2_PARTI</name>
<dbReference type="SUPFAM" id="SSF49464">
    <property type="entry name" value="Carboxypeptidase regulatory domain-like"/>
    <property type="match status" value="1"/>
</dbReference>
<protein>
    <submittedName>
        <fullName evidence="7">Transthyretin-like family protein</fullName>
    </submittedName>
</protein>
<evidence type="ECO:0000256" key="4">
    <source>
        <dbReference type="ARBA" id="ARBA00022729"/>
    </source>
</evidence>
<keyword evidence="4 5" id="KW-0732">Signal</keyword>
<keyword evidence="3" id="KW-0964">Secreted</keyword>
<dbReference type="Pfam" id="PF01060">
    <property type="entry name" value="TTR-52"/>
    <property type="match status" value="1"/>
</dbReference>
<dbReference type="AlphaFoldDB" id="A0A0N4ZIE2"/>
<organism evidence="6 7">
    <name type="scientific">Parastrongyloides trichosuri</name>
    <name type="common">Possum-specific nematode worm</name>
    <dbReference type="NCBI Taxonomy" id="131310"/>
    <lineage>
        <taxon>Eukaryota</taxon>
        <taxon>Metazoa</taxon>
        <taxon>Ecdysozoa</taxon>
        <taxon>Nematoda</taxon>
        <taxon>Chromadorea</taxon>
        <taxon>Rhabditida</taxon>
        <taxon>Tylenchina</taxon>
        <taxon>Panagrolaimomorpha</taxon>
        <taxon>Strongyloidoidea</taxon>
        <taxon>Strongyloididae</taxon>
        <taxon>Parastrongyloides</taxon>
    </lineage>
</organism>
<dbReference type="PANTHER" id="PTHR21700:SF3">
    <property type="entry name" value="TRANSTHYRETIN-LIKE PROTEIN 5"/>
    <property type="match status" value="1"/>
</dbReference>
<evidence type="ECO:0000256" key="5">
    <source>
        <dbReference type="SAM" id="SignalP"/>
    </source>
</evidence>
<evidence type="ECO:0000313" key="7">
    <source>
        <dbReference type="WBParaSite" id="PTRK_0000769800.1"/>
    </source>
</evidence>
<evidence type="ECO:0000256" key="2">
    <source>
        <dbReference type="ARBA" id="ARBA00010112"/>
    </source>
</evidence>
<feature type="chain" id="PRO_5005891753" evidence="5">
    <location>
        <begin position="24"/>
        <end position="149"/>
    </location>
</feature>
<dbReference type="Proteomes" id="UP000038045">
    <property type="component" value="Unplaced"/>
</dbReference>
<evidence type="ECO:0000256" key="1">
    <source>
        <dbReference type="ARBA" id="ARBA00004613"/>
    </source>
</evidence>
<dbReference type="GO" id="GO:0009986">
    <property type="term" value="C:cell surface"/>
    <property type="evidence" value="ECO:0007669"/>
    <property type="project" value="InterPro"/>
</dbReference>
<keyword evidence="6" id="KW-1185">Reference proteome</keyword>
<proteinExistence type="inferred from homology"/>
<dbReference type="GO" id="GO:0005576">
    <property type="term" value="C:extracellular region"/>
    <property type="evidence" value="ECO:0007669"/>
    <property type="project" value="UniProtKB-SubCell"/>
</dbReference>
<comment type="subcellular location">
    <subcellularLocation>
        <location evidence="1">Secreted</location>
    </subcellularLocation>
</comment>
<dbReference type="InterPro" id="IPR008969">
    <property type="entry name" value="CarboxyPept-like_regulatory"/>
</dbReference>
<accession>A0A0N4ZIE2</accession>
<comment type="similarity">
    <text evidence="2">Belongs to the nematode transthyretin-like family.</text>
</comment>
<sequence length="149" mass="16832">MIYNIMKIIILVTLFTFSSCCSGFSVNENYATGIQGVFTCNGKPLSNATIQIYDKNTIGKDTELATGYSDEKGRFGIRATEKILFGNFEPYYVVIHKCNYENQVCKRKFTGDIEEKYIEKGSTKAYDVYNVGTLELSTTRSNEKRDCSV</sequence>
<evidence type="ECO:0000256" key="3">
    <source>
        <dbReference type="ARBA" id="ARBA00022525"/>
    </source>
</evidence>
<feature type="signal peptide" evidence="5">
    <location>
        <begin position="1"/>
        <end position="23"/>
    </location>
</feature>
<dbReference type="InterPro" id="IPR038479">
    <property type="entry name" value="Transthyretin-like_sf"/>
</dbReference>
<dbReference type="InterPro" id="IPR001534">
    <property type="entry name" value="Transthyretin-like"/>
</dbReference>
<evidence type="ECO:0000313" key="6">
    <source>
        <dbReference type="Proteomes" id="UP000038045"/>
    </source>
</evidence>
<dbReference type="Gene3D" id="2.60.40.3330">
    <property type="match status" value="1"/>
</dbReference>
<dbReference type="WBParaSite" id="PTRK_0000769800.1">
    <property type="protein sequence ID" value="PTRK_0000769800.1"/>
    <property type="gene ID" value="PTRK_0000769800"/>
</dbReference>
<reference evidence="7" key="1">
    <citation type="submission" date="2017-02" db="UniProtKB">
        <authorList>
            <consortium name="WormBaseParasite"/>
        </authorList>
    </citation>
    <scope>IDENTIFICATION</scope>
</reference>
<dbReference type="PROSITE" id="PS51257">
    <property type="entry name" value="PROKAR_LIPOPROTEIN"/>
    <property type="match status" value="1"/>
</dbReference>
<dbReference type="PANTHER" id="PTHR21700">
    <property type="entry name" value="TRANSTHYRETIN-LIKE FAMILY PROTEIN-RELATED"/>
    <property type="match status" value="1"/>
</dbReference>